<dbReference type="OrthoDB" id="1103217at2759"/>
<keyword evidence="3" id="KW-0342">GTP-binding</keyword>
<evidence type="ECO:0000256" key="3">
    <source>
        <dbReference type="ARBA" id="ARBA00023134"/>
    </source>
</evidence>
<dbReference type="InterPro" id="IPR027417">
    <property type="entry name" value="P-loop_NTPase"/>
</dbReference>
<dbReference type="PANTHER" id="PTHR10903:SF122">
    <property type="entry name" value="IMMUNE-ASSOCIATED NUCLEOTIDE-BINDING PROTEIN 11-RELATED"/>
    <property type="match status" value="1"/>
</dbReference>
<organism evidence="6 7">
    <name type="scientific">Microthlaspi erraticum</name>
    <dbReference type="NCBI Taxonomy" id="1685480"/>
    <lineage>
        <taxon>Eukaryota</taxon>
        <taxon>Viridiplantae</taxon>
        <taxon>Streptophyta</taxon>
        <taxon>Embryophyta</taxon>
        <taxon>Tracheophyta</taxon>
        <taxon>Spermatophyta</taxon>
        <taxon>Magnoliopsida</taxon>
        <taxon>eudicotyledons</taxon>
        <taxon>Gunneridae</taxon>
        <taxon>Pentapetalae</taxon>
        <taxon>rosids</taxon>
        <taxon>malvids</taxon>
        <taxon>Brassicales</taxon>
        <taxon>Brassicaceae</taxon>
        <taxon>Coluteocarpeae</taxon>
        <taxon>Microthlaspi</taxon>
    </lineage>
</organism>
<comment type="similarity">
    <text evidence="1">Belongs to the TRAFAC class TrmE-Era-EngA-EngB-Septin-like GTPase superfamily. AIG1/Toc34/Toc159-like paraseptin GTPase family. IAN subfamily.</text>
</comment>
<evidence type="ECO:0000313" key="6">
    <source>
        <dbReference type="EMBL" id="CAA7057682.1"/>
    </source>
</evidence>
<proteinExistence type="inferred from homology"/>
<comment type="caution">
    <text evidence="6">The sequence shown here is derived from an EMBL/GenBank/DDBJ whole genome shotgun (WGS) entry which is preliminary data.</text>
</comment>
<evidence type="ECO:0000256" key="4">
    <source>
        <dbReference type="SAM" id="Coils"/>
    </source>
</evidence>
<reference evidence="6" key="1">
    <citation type="submission" date="2020-01" db="EMBL/GenBank/DDBJ databases">
        <authorList>
            <person name="Mishra B."/>
        </authorList>
    </citation>
    <scope>NUCLEOTIDE SEQUENCE [LARGE SCALE GENOMIC DNA]</scope>
</reference>
<keyword evidence="4" id="KW-0175">Coiled coil</keyword>
<dbReference type="Proteomes" id="UP000467841">
    <property type="component" value="Unassembled WGS sequence"/>
</dbReference>
<dbReference type="Pfam" id="PF04548">
    <property type="entry name" value="AIG1"/>
    <property type="match status" value="1"/>
</dbReference>
<dbReference type="SUPFAM" id="SSF52540">
    <property type="entry name" value="P-loop containing nucleoside triphosphate hydrolases"/>
    <property type="match status" value="1"/>
</dbReference>
<accession>A0A6D2KWL2</accession>
<dbReference type="EMBL" id="CACVBM020001702">
    <property type="protein sequence ID" value="CAA7057682.1"/>
    <property type="molecule type" value="Genomic_DNA"/>
</dbReference>
<dbReference type="GO" id="GO:0005525">
    <property type="term" value="F:GTP binding"/>
    <property type="evidence" value="ECO:0007669"/>
    <property type="project" value="UniProtKB-KW"/>
</dbReference>
<feature type="coiled-coil region" evidence="4">
    <location>
        <begin position="359"/>
        <end position="386"/>
    </location>
</feature>
<evidence type="ECO:0000256" key="1">
    <source>
        <dbReference type="ARBA" id="ARBA00008535"/>
    </source>
</evidence>
<keyword evidence="7" id="KW-1185">Reference proteome</keyword>
<dbReference type="PANTHER" id="PTHR10903">
    <property type="entry name" value="GTPASE, IMAP FAMILY MEMBER-RELATED"/>
    <property type="match status" value="1"/>
</dbReference>
<sequence length="393" mass="44083">MGGGLVAADDFIGYPSELPMVSESSPEDGSVLEVNCDLSLEKKPARTLVLVGRSGNGKSATGNSILGRQAFRSRGCASGVTTACELQSSTLPNGQILNVIDSPGLFSMSPSTEFTCREIVRCLSLSKDGIDAVLVVFSLRNRLTEEEKSALFALKILFGSEIVDYMIVVFTNEDFLEDEGDTLEEYLEDSTDFKDILVACNDRKVLFGNRPKAPESQKAKQVQEILNYVEEVSRKNGKPYMNDLSHEIQEHETAFQEKQREVLEMKKGGFTEQDMSRMIENMNNSRDAQLLNEMVERVERKLKETVEKLEQQLNEERAARLELEKKAIQVEKRSSDVAKKLNKEQAARLESEKKANEVKKHTNDVINKLKKDLSRAENMTRALQGKAKQCIIM</sequence>
<dbReference type="Gene3D" id="3.40.50.300">
    <property type="entry name" value="P-loop containing nucleotide triphosphate hydrolases"/>
    <property type="match status" value="1"/>
</dbReference>
<evidence type="ECO:0000313" key="7">
    <source>
        <dbReference type="Proteomes" id="UP000467841"/>
    </source>
</evidence>
<feature type="domain" description="AIG1-type G" evidence="5">
    <location>
        <begin position="43"/>
        <end position="249"/>
    </location>
</feature>
<name>A0A6D2KWL2_9BRAS</name>
<protein>
    <recommendedName>
        <fullName evidence="5">AIG1-type G domain-containing protein</fullName>
    </recommendedName>
</protein>
<evidence type="ECO:0000256" key="2">
    <source>
        <dbReference type="ARBA" id="ARBA00022741"/>
    </source>
</evidence>
<dbReference type="CDD" id="cd01852">
    <property type="entry name" value="AIG1"/>
    <property type="match status" value="1"/>
</dbReference>
<evidence type="ECO:0000259" key="5">
    <source>
        <dbReference type="PROSITE" id="PS51720"/>
    </source>
</evidence>
<keyword evidence="2" id="KW-0547">Nucleotide-binding</keyword>
<dbReference type="InterPro" id="IPR006703">
    <property type="entry name" value="G_AIG1"/>
</dbReference>
<gene>
    <name evidence="6" type="ORF">MERR_LOCUS44918</name>
</gene>
<dbReference type="AlphaFoldDB" id="A0A6D2KWL2"/>
<dbReference type="FunFam" id="3.40.50.300:FF:000840">
    <property type="entry name" value="Immune-associated nucleotide-binding protein 9"/>
    <property type="match status" value="1"/>
</dbReference>
<dbReference type="PROSITE" id="PS51720">
    <property type="entry name" value="G_AIG1"/>
    <property type="match status" value="1"/>
</dbReference>
<dbReference type="InterPro" id="IPR045058">
    <property type="entry name" value="GIMA/IAN/Toc"/>
</dbReference>
<feature type="coiled-coil region" evidence="4">
    <location>
        <begin position="288"/>
        <end position="333"/>
    </location>
</feature>